<feature type="compositionally biased region" description="Gly residues" evidence="1">
    <location>
        <begin position="79"/>
        <end position="101"/>
    </location>
</feature>
<dbReference type="PROSITE" id="PS51257">
    <property type="entry name" value="PROKAR_LIPOPROTEIN"/>
    <property type="match status" value="1"/>
</dbReference>
<evidence type="ECO:0000256" key="2">
    <source>
        <dbReference type="SAM" id="SignalP"/>
    </source>
</evidence>
<evidence type="ECO:0000256" key="1">
    <source>
        <dbReference type="SAM" id="MobiDB-lite"/>
    </source>
</evidence>
<dbReference type="EMBL" id="QGGH01000002">
    <property type="protein sequence ID" value="PWJ92305.1"/>
    <property type="molecule type" value="Genomic_DNA"/>
</dbReference>
<dbReference type="Proteomes" id="UP000245631">
    <property type="component" value="Unassembled WGS sequence"/>
</dbReference>
<reference evidence="3 4" key="1">
    <citation type="submission" date="2018-05" db="EMBL/GenBank/DDBJ databases">
        <title>Genomic Encyclopedia of Type Strains, Phase IV (KMG-IV): sequencing the most valuable type-strain genomes for metagenomic binning, comparative biology and taxonomic classification.</title>
        <authorList>
            <person name="Goeker M."/>
        </authorList>
    </citation>
    <scope>NUCLEOTIDE SEQUENCE [LARGE SCALE GENOMIC DNA]</scope>
    <source>
        <strain evidence="3 4">DSM 2626</strain>
    </source>
</reference>
<organism evidence="3 4">
    <name type="scientific">Rhizobium loti</name>
    <name type="common">Mesorhizobium loti</name>
    <dbReference type="NCBI Taxonomy" id="381"/>
    <lineage>
        <taxon>Bacteria</taxon>
        <taxon>Pseudomonadati</taxon>
        <taxon>Pseudomonadota</taxon>
        <taxon>Alphaproteobacteria</taxon>
        <taxon>Hyphomicrobiales</taxon>
        <taxon>Phyllobacteriaceae</taxon>
        <taxon>Mesorhizobium</taxon>
    </lineage>
</organism>
<evidence type="ECO:0000313" key="3">
    <source>
        <dbReference type="EMBL" id="PWJ92305.1"/>
    </source>
</evidence>
<feature type="signal peptide" evidence="2">
    <location>
        <begin position="1"/>
        <end position="20"/>
    </location>
</feature>
<dbReference type="GeneID" id="61051125"/>
<dbReference type="AlphaFoldDB" id="A0A8E2WGB0"/>
<dbReference type="RefSeq" id="WP_215732052.1">
    <property type="nucleotide sequence ID" value="NZ_QGGH01000002.1"/>
</dbReference>
<feature type="region of interest" description="Disordered" evidence="1">
    <location>
        <begin position="70"/>
        <end position="101"/>
    </location>
</feature>
<protein>
    <recommendedName>
        <fullName evidence="5">Lipoprotein</fullName>
    </recommendedName>
</protein>
<accession>A0A8E2WGB0</accession>
<name>A0A8E2WGB0_RHILI</name>
<gene>
    <name evidence="3" type="ORF">C8D77_10277</name>
</gene>
<keyword evidence="2" id="KW-0732">Signal</keyword>
<evidence type="ECO:0000313" key="4">
    <source>
        <dbReference type="Proteomes" id="UP000245631"/>
    </source>
</evidence>
<comment type="caution">
    <text evidence="3">The sequence shown here is derived from an EMBL/GenBank/DDBJ whole genome shotgun (WGS) entry which is preliminary data.</text>
</comment>
<proteinExistence type="predicted"/>
<feature type="chain" id="PRO_5034888680" description="Lipoprotein" evidence="2">
    <location>
        <begin position="21"/>
        <end position="101"/>
    </location>
</feature>
<sequence length="101" mass="9902">MGRAVKQALIATVLSGALVAATGCMSVAPKAEPTVTTTKHRPKLIRTTTTPKITKQKKLIAKKLVEPTEETAPVVVPPLGGGNGGTGGTGGTGGGGGGGWG</sequence>
<evidence type="ECO:0008006" key="5">
    <source>
        <dbReference type="Google" id="ProtNLM"/>
    </source>
</evidence>